<feature type="signal peptide" evidence="1">
    <location>
        <begin position="1"/>
        <end position="24"/>
    </location>
</feature>
<dbReference type="RefSeq" id="WP_169573423.1">
    <property type="nucleotide sequence ID" value="NZ_JABBFV010000007.1"/>
</dbReference>
<evidence type="ECO:0000256" key="1">
    <source>
        <dbReference type="SAM" id="SignalP"/>
    </source>
</evidence>
<feature type="chain" id="PRO_5031524959" evidence="1">
    <location>
        <begin position="25"/>
        <end position="597"/>
    </location>
</feature>
<accession>A0A7X9ZTS4</accession>
<dbReference type="Pfam" id="PF05960">
    <property type="entry name" value="DUF885"/>
    <property type="match status" value="1"/>
</dbReference>
<dbReference type="InterPro" id="IPR006311">
    <property type="entry name" value="TAT_signal"/>
</dbReference>
<evidence type="ECO:0000313" key="3">
    <source>
        <dbReference type="Proteomes" id="UP000519023"/>
    </source>
</evidence>
<dbReference type="PANTHER" id="PTHR33361">
    <property type="entry name" value="GLR0591 PROTEIN"/>
    <property type="match status" value="1"/>
</dbReference>
<dbReference type="Proteomes" id="UP000519023">
    <property type="component" value="Unassembled WGS sequence"/>
</dbReference>
<dbReference type="PANTHER" id="PTHR33361:SF2">
    <property type="entry name" value="DUF885 DOMAIN-CONTAINING PROTEIN"/>
    <property type="match status" value="1"/>
</dbReference>
<evidence type="ECO:0000313" key="2">
    <source>
        <dbReference type="EMBL" id="NML10871.1"/>
    </source>
</evidence>
<keyword evidence="3" id="KW-1185">Reference proteome</keyword>
<dbReference type="PROSITE" id="PS51318">
    <property type="entry name" value="TAT"/>
    <property type="match status" value="1"/>
</dbReference>
<proteinExistence type="predicted"/>
<protein>
    <submittedName>
        <fullName evidence="2">DUF885 domain-containing protein</fullName>
    </submittedName>
</protein>
<name>A0A7X9ZTS4_9SPHN</name>
<dbReference type="AlphaFoldDB" id="A0A7X9ZTS4"/>
<gene>
    <name evidence="2" type="ORF">HHL08_12075</name>
</gene>
<organism evidence="2 3">
    <name type="scientific">Sphingobium psychrophilum</name>
    <dbReference type="NCBI Taxonomy" id="2728834"/>
    <lineage>
        <taxon>Bacteria</taxon>
        <taxon>Pseudomonadati</taxon>
        <taxon>Pseudomonadota</taxon>
        <taxon>Alphaproteobacteria</taxon>
        <taxon>Sphingomonadales</taxon>
        <taxon>Sphingomonadaceae</taxon>
        <taxon>Sphingobium</taxon>
    </lineage>
</organism>
<reference evidence="2 3" key="1">
    <citation type="submission" date="2020-04" db="EMBL/GenBank/DDBJ databases">
        <title>Sphingobium sp. AR-3-1 isolated from Arctic soil.</title>
        <authorList>
            <person name="Dahal R.H."/>
            <person name="Chaudhary D.K."/>
        </authorList>
    </citation>
    <scope>NUCLEOTIDE SEQUENCE [LARGE SCALE GENOMIC DNA]</scope>
    <source>
        <strain evidence="2 3">AR-3-1</strain>
    </source>
</reference>
<sequence>MDRRAFLFSTGAVALAAAAPRALAQGSDDARLSAAFSAIFERQLDLSPSFVTSLGLDKGARAGAKSQLDDNSKSAMLKKLAATQAAIKELDSYKTASLSDAQRLNLDVILYALDQQTVAPAKFGFNSAVRPYRIFQQGGSYFSTPDFLNTAHTINAASDGDAYVARLDAFARNLRTDTALQRDEAARGYLAPGWSLDLTLGQMKKLRAQPAADSSMVQSLVKRAAAKGIVGDWHAQAAAVVEKSIYPALDDQIAAIEALKNKTAAGDGVWRTPRGDEIYAAALKSATTTDLSADQIHAMGREQVADISAQLDAILKGAGYAKGMIGERLAALNAEPSQLYADSAEGRLALLAQLNRDVDAMKAKLPKAFTTIPDTALEIRAVPVEIQDGASNGYYNRAALDGSRPAIYFINLKDVGDWPKYGLPALTYHEGVPGHHLQISTAQTAGDIPMLRKTAFMSAYSEGWALYAEQLADELGGYATPLDRAGYLQSFLFRAARLVVDTGIHAKKWDVKQATDYMVEKTGFARPRCQREVERYCTQPGQATSYKVGHGVWTKARADAQATQGKAFDLKQFHAILEEGAMPLSMLEKRVAARARG</sequence>
<dbReference type="InterPro" id="IPR010281">
    <property type="entry name" value="DUF885"/>
</dbReference>
<dbReference type="EMBL" id="JABBFV010000007">
    <property type="protein sequence ID" value="NML10871.1"/>
    <property type="molecule type" value="Genomic_DNA"/>
</dbReference>
<keyword evidence="1" id="KW-0732">Signal</keyword>
<comment type="caution">
    <text evidence="2">The sequence shown here is derived from an EMBL/GenBank/DDBJ whole genome shotgun (WGS) entry which is preliminary data.</text>
</comment>